<dbReference type="GO" id="GO:0005384">
    <property type="term" value="F:manganese ion transmembrane transporter activity"/>
    <property type="evidence" value="ECO:0007669"/>
    <property type="project" value="InterPro"/>
</dbReference>
<dbReference type="InterPro" id="IPR008217">
    <property type="entry name" value="Ccc1_fam"/>
</dbReference>
<name>A0A1I2VSC0_9EURY</name>
<evidence type="ECO:0000256" key="4">
    <source>
        <dbReference type="ARBA" id="ARBA00023136"/>
    </source>
</evidence>
<keyword evidence="4 5" id="KW-0472">Membrane</keyword>
<protein>
    <submittedName>
        <fullName evidence="6">TIGR00267 family protein</fullName>
    </submittedName>
</protein>
<dbReference type="GO" id="GO:0030026">
    <property type="term" value="P:intracellular manganese ion homeostasis"/>
    <property type="evidence" value="ECO:0007669"/>
    <property type="project" value="InterPro"/>
</dbReference>
<feature type="transmembrane region" description="Helical" evidence="5">
    <location>
        <begin position="111"/>
        <end position="133"/>
    </location>
</feature>
<dbReference type="Proteomes" id="UP000198876">
    <property type="component" value="Unassembled WGS sequence"/>
</dbReference>
<dbReference type="AlphaFoldDB" id="A0A1I2VSC0"/>
<gene>
    <name evidence="6" type="ORF">SAMN04488063_3229</name>
</gene>
<evidence type="ECO:0000313" key="6">
    <source>
        <dbReference type="EMBL" id="SFG90396.1"/>
    </source>
</evidence>
<evidence type="ECO:0000313" key="7">
    <source>
        <dbReference type="Proteomes" id="UP000198876"/>
    </source>
</evidence>
<keyword evidence="2 5" id="KW-0812">Transmembrane</keyword>
<evidence type="ECO:0000256" key="1">
    <source>
        <dbReference type="ARBA" id="ARBA00004127"/>
    </source>
</evidence>
<dbReference type="EMBL" id="FOOQ01000006">
    <property type="protein sequence ID" value="SFG90396.1"/>
    <property type="molecule type" value="Genomic_DNA"/>
</dbReference>
<dbReference type="STRING" id="553467.SAMN04488063_3229"/>
<dbReference type="Pfam" id="PF01988">
    <property type="entry name" value="VIT1"/>
    <property type="match status" value="1"/>
</dbReference>
<evidence type="ECO:0000256" key="5">
    <source>
        <dbReference type="SAM" id="Phobius"/>
    </source>
</evidence>
<keyword evidence="7" id="KW-1185">Reference proteome</keyword>
<organism evidence="6 7">
    <name type="scientific">Halopelagius inordinatus</name>
    <dbReference type="NCBI Taxonomy" id="553467"/>
    <lineage>
        <taxon>Archaea</taxon>
        <taxon>Methanobacteriati</taxon>
        <taxon>Methanobacteriota</taxon>
        <taxon>Stenosarchaea group</taxon>
        <taxon>Halobacteria</taxon>
        <taxon>Halobacteriales</taxon>
        <taxon>Haloferacaceae</taxon>
    </lineage>
</organism>
<feature type="transmembrane region" description="Helical" evidence="5">
    <location>
        <begin position="145"/>
        <end position="163"/>
    </location>
</feature>
<proteinExistence type="predicted"/>
<dbReference type="OrthoDB" id="60696at2157"/>
<feature type="transmembrane region" description="Helical" evidence="5">
    <location>
        <begin position="57"/>
        <end position="76"/>
    </location>
</feature>
<dbReference type="GO" id="GO:0012505">
    <property type="term" value="C:endomembrane system"/>
    <property type="evidence" value="ECO:0007669"/>
    <property type="project" value="UniProtKB-SubCell"/>
</dbReference>
<reference evidence="7" key="1">
    <citation type="submission" date="2016-10" db="EMBL/GenBank/DDBJ databases">
        <authorList>
            <person name="Varghese N."/>
            <person name="Submissions S."/>
        </authorList>
    </citation>
    <scope>NUCLEOTIDE SEQUENCE [LARGE SCALE GENOMIC DNA]</scope>
    <source>
        <strain evidence="7">CGMCC 1.7739</strain>
    </source>
</reference>
<comment type="subcellular location">
    <subcellularLocation>
        <location evidence="1">Endomembrane system</location>
        <topology evidence="1">Multi-pass membrane protein</topology>
    </subcellularLocation>
</comment>
<dbReference type="RefSeq" id="WP_092893599.1">
    <property type="nucleotide sequence ID" value="NZ_FOOQ01000006.1"/>
</dbReference>
<sequence length="193" mass="20645">MTSRLKRLLRALERDDVRSISRRYFISNGFDGALTSVGVAVGSYLSGIPDGLTVFKIGIGAAIGLGTSGVWSVWEIERAEKRAELKRIEDAMLTDLDETQIQRDKAGARQVNALMSGIGPVIGVVFPMIPFLLEESLLSMRGATLASVGVAVSILFVFGAYLADISEQNWIVAGARMGLAGIVVAFLNMVLPG</sequence>
<feature type="transmembrane region" description="Helical" evidence="5">
    <location>
        <begin position="24"/>
        <end position="45"/>
    </location>
</feature>
<accession>A0A1I2VSC0</accession>
<evidence type="ECO:0000256" key="3">
    <source>
        <dbReference type="ARBA" id="ARBA00022989"/>
    </source>
</evidence>
<keyword evidence="3 5" id="KW-1133">Transmembrane helix</keyword>
<feature type="transmembrane region" description="Helical" evidence="5">
    <location>
        <begin position="170"/>
        <end position="191"/>
    </location>
</feature>
<evidence type="ECO:0000256" key="2">
    <source>
        <dbReference type="ARBA" id="ARBA00022692"/>
    </source>
</evidence>